<reference evidence="2 3" key="1">
    <citation type="submission" date="2016-05" db="EMBL/GenBank/DDBJ databases">
        <title>A degradative enzymes factory behind the ericoid mycorrhizal symbiosis.</title>
        <authorList>
            <consortium name="DOE Joint Genome Institute"/>
            <person name="Martino E."/>
            <person name="Morin E."/>
            <person name="Grelet G."/>
            <person name="Kuo A."/>
            <person name="Kohler A."/>
            <person name="Daghino S."/>
            <person name="Barry K."/>
            <person name="Choi C."/>
            <person name="Cichocki N."/>
            <person name="Clum A."/>
            <person name="Copeland A."/>
            <person name="Hainaut M."/>
            <person name="Haridas S."/>
            <person name="Labutti K."/>
            <person name="Lindquist E."/>
            <person name="Lipzen A."/>
            <person name="Khouja H.-R."/>
            <person name="Murat C."/>
            <person name="Ohm R."/>
            <person name="Olson A."/>
            <person name="Spatafora J."/>
            <person name="Veneault-Fourrey C."/>
            <person name="Henrissat B."/>
            <person name="Grigoriev I."/>
            <person name="Martin F."/>
            <person name="Perotto S."/>
        </authorList>
    </citation>
    <scope>NUCLEOTIDE SEQUENCE [LARGE SCALE GENOMIC DNA]</scope>
    <source>
        <strain evidence="2 3">UAMH 7357</strain>
    </source>
</reference>
<dbReference type="EMBL" id="KZ613478">
    <property type="protein sequence ID" value="PMD22291.1"/>
    <property type="molecule type" value="Genomic_DNA"/>
</dbReference>
<evidence type="ECO:0000313" key="2">
    <source>
        <dbReference type="EMBL" id="PMD22291.1"/>
    </source>
</evidence>
<organism evidence="2 3">
    <name type="scientific">Hyaloscypha hepaticicola</name>
    <dbReference type="NCBI Taxonomy" id="2082293"/>
    <lineage>
        <taxon>Eukaryota</taxon>
        <taxon>Fungi</taxon>
        <taxon>Dikarya</taxon>
        <taxon>Ascomycota</taxon>
        <taxon>Pezizomycotina</taxon>
        <taxon>Leotiomycetes</taxon>
        <taxon>Helotiales</taxon>
        <taxon>Hyaloscyphaceae</taxon>
        <taxon>Hyaloscypha</taxon>
    </lineage>
</organism>
<evidence type="ECO:0000256" key="1">
    <source>
        <dbReference type="SAM" id="Phobius"/>
    </source>
</evidence>
<proteinExistence type="predicted"/>
<dbReference type="Proteomes" id="UP000235672">
    <property type="component" value="Unassembled WGS sequence"/>
</dbReference>
<name>A0A2J6Q7R6_9HELO</name>
<dbReference type="AlphaFoldDB" id="A0A2J6Q7R6"/>
<sequence>MNPLNYLHLAHPDGDIDIRGSKIAVYYTFNPDTEQAFSFVFNFQDGRWKKVVEEPILRLREMYRGCNSVDLGRDPIYLQTAILNSVLRWWNNLLNSFNDQLIAYEEALIRQDLTNEDLVQINAETNQSLHCMAAHLHRYGSELHSLSDILEDIKFYNSCFHEKFVERRIREAGALGCITTTLGQVASYLSAIRTFRDELQQKINNVLALLVDNSKSMSDLLLVQNSNAMQAILQATQVEAEASRQIALQSQRLSEEMMKDSVAMKTAILSMPFFSYDPWLQSFHRIWIWFVFTVPTTLMCFQVYRTWSRRESRRKAIATHGLEMQLHSTTAGIV</sequence>
<keyword evidence="3" id="KW-1185">Reference proteome</keyword>
<feature type="transmembrane region" description="Helical" evidence="1">
    <location>
        <begin position="286"/>
        <end position="304"/>
    </location>
</feature>
<accession>A0A2J6Q7R6</accession>
<keyword evidence="1" id="KW-1133">Transmembrane helix</keyword>
<gene>
    <name evidence="2" type="ORF">NA56DRAFT_98631</name>
</gene>
<dbReference type="OrthoDB" id="3561681at2759"/>
<keyword evidence="1" id="KW-0472">Membrane</keyword>
<protein>
    <submittedName>
        <fullName evidence="2">Uncharacterized protein</fullName>
    </submittedName>
</protein>
<keyword evidence="1" id="KW-0812">Transmembrane</keyword>
<evidence type="ECO:0000313" key="3">
    <source>
        <dbReference type="Proteomes" id="UP000235672"/>
    </source>
</evidence>